<dbReference type="CDD" id="cd00136">
    <property type="entry name" value="PDZ_canonical"/>
    <property type="match status" value="1"/>
</dbReference>
<dbReference type="AlphaFoldDB" id="E4YUG7"/>
<dbReference type="InterPro" id="IPR051067">
    <property type="entry name" value="NHER"/>
</dbReference>
<dbReference type="GO" id="GO:0016324">
    <property type="term" value="C:apical plasma membrane"/>
    <property type="evidence" value="ECO:0007669"/>
    <property type="project" value="TreeGrafter"/>
</dbReference>
<evidence type="ECO:0000256" key="4">
    <source>
        <dbReference type="SAM" id="Phobius"/>
    </source>
</evidence>
<evidence type="ECO:0000313" key="6">
    <source>
        <dbReference type="EMBL" id="CBY39106.1"/>
    </source>
</evidence>
<keyword evidence="4" id="KW-0812">Transmembrane</keyword>
<gene>
    <name evidence="6" type="ORF">GSOID_T00019650001</name>
</gene>
<keyword evidence="3" id="KW-0677">Repeat</keyword>
<sequence length="1166" mass="130729">MEIHKDAIDNVAYLQLAPWWYRHCLGYYASMLKLMGVCSVSLSFGGMFVINLKKEKLLSLYLSFLSALLFVASSILHSFIIRRHHLFQIEDVLSYRKDEETVQTLQKVELANECCFESENWLVQGLNVTANDKELLKMACTFNNDGGDEFIQRIEYFTDDCVPKLRQFLTEWYIYSTALCFLLLVSFAVKLVFVAVYHIRLRHGFEDGEDKTALVGAEQKAAINSFKAFAKTSGYELLPELFQLKRSSQKEDFGLRLEVDSFRDGIVVKKVKADSPAAVAGIKEQSRLVEIDGVQLSQKNLPDARFKMEAAGKLLTVLLISEEVDETYASRSIELNRQNFAGVTLDLQNFPRLINITKHEKFGFGFRVLSLQNGTGQYVEDVVKGSPADIAGLRSSDRLIEIDGQRLSKIDSSRTDSRRTVELLVLSPECDSFFRRKGVQVTRSLAKSKKSKSGVAVPRYCRLLKLPSEDFGLYVVIDNERVGQIVKWVDVGGVADRGGVRLGDRVVEINGINCEYESHTTITKLILSGQNICHLIVVAHEYDVQYKRALPRLAKIFKEDGQLGFCIYYDEERDGHYVEEVDAGGPAERAGLKIGDRIIQLDGTSVENASHEIVLAKLRNAPSQVSLLVTGGKSDTHYKNIVDFKTNRMDELKHAERPVPEQPIFFTKEGNKEEFYVDEDDLVAGFSRVENSSGDNVPRLCDLVKLDSEGFGFFLAIDRNREAQTVKRIEEDSPASRAGLKDGDRVLEINGVKCDAMGHEAVAELIKNSGNHVKMLVLDKKSDESTIFGKPLLCRLQRENDGSFGFSVGSDLQGHYFASVLSGSVAEASGLRTGDRLVEVNHFNVERDSSEAVAVRIKSANNVLLTLSIDTKSFQRYKRENMPITSMLAEISKNSQLGRRRLRQNGNVVSNSDVNMANMTVRTDITILKFEDEDFGFELARSSGFTDSDSSHVVHWVKRGGAAEYFGLRDGDKVLKVDGTDVSAWTVEEVVQLVKSNVQGQITLTLEFKEVIEQLQTKTVRIAREAQQSFGFHLWFDADGHFFEDVTIGSAADRAGLKVGDRLGEINFQNPATWSHEELVDFVRHECAKEITLQVLSVANNEEFSSARQPLSVILTRGEYGSFGFKVTKDNKGFYIEYVQPNGAADQGTVSILILSYFNNFCFTRS</sequence>
<keyword evidence="4" id="KW-1133">Transmembrane helix</keyword>
<dbReference type="CDD" id="cd06768">
    <property type="entry name" value="PDZ_NHERF-like"/>
    <property type="match status" value="2"/>
</dbReference>
<dbReference type="InterPro" id="IPR036034">
    <property type="entry name" value="PDZ_sf"/>
</dbReference>
<feature type="domain" description="PDZ" evidence="5">
    <location>
        <begin position="241"/>
        <end position="323"/>
    </location>
</feature>
<dbReference type="GO" id="GO:0005102">
    <property type="term" value="F:signaling receptor binding"/>
    <property type="evidence" value="ECO:0007669"/>
    <property type="project" value="TreeGrafter"/>
</dbReference>
<dbReference type="Proteomes" id="UP000011014">
    <property type="component" value="Unassembled WGS sequence"/>
</dbReference>
<feature type="transmembrane region" description="Helical" evidence="4">
    <location>
        <begin position="31"/>
        <end position="52"/>
    </location>
</feature>
<feature type="domain" description="PDZ" evidence="5">
    <location>
        <begin position="553"/>
        <end position="633"/>
    </location>
</feature>
<dbReference type="InterPro" id="IPR041489">
    <property type="entry name" value="PDZ_6"/>
</dbReference>
<comment type="subcellular location">
    <subcellularLocation>
        <location evidence="1">Cell membrane</location>
    </subcellularLocation>
</comment>
<evidence type="ECO:0000256" key="1">
    <source>
        <dbReference type="ARBA" id="ARBA00004236"/>
    </source>
</evidence>
<dbReference type="SMART" id="SM00228">
    <property type="entry name" value="PDZ"/>
    <property type="match status" value="8"/>
</dbReference>
<feature type="transmembrane region" description="Helical" evidence="4">
    <location>
        <begin position="58"/>
        <end position="80"/>
    </location>
</feature>
<proteinExistence type="predicted"/>
<dbReference type="Pfam" id="PF00595">
    <property type="entry name" value="PDZ"/>
    <property type="match status" value="6"/>
</dbReference>
<dbReference type="PROSITE" id="PS50106">
    <property type="entry name" value="PDZ"/>
    <property type="match status" value="8"/>
</dbReference>
<keyword evidence="4" id="KW-0472">Membrane</keyword>
<name>E4YUG7_OIKDI</name>
<feature type="domain" description="PDZ" evidence="5">
    <location>
        <begin position="793"/>
        <end position="864"/>
    </location>
</feature>
<dbReference type="SUPFAM" id="SSF50156">
    <property type="entry name" value="PDZ domain-like"/>
    <property type="match status" value="9"/>
</dbReference>
<evidence type="ECO:0000256" key="2">
    <source>
        <dbReference type="ARBA" id="ARBA00022475"/>
    </source>
</evidence>
<feature type="domain" description="PDZ" evidence="5">
    <location>
        <begin position="700"/>
        <end position="781"/>
    </location>
</feature>
<protein>
    <recommendedName>
        <fullName evidence="5">PDZ domain-containing protein</fullName>
    </recommendedName>
</protein>
<feature type="domain" description="PDZ" evidence="5">
    <location>
        <begin position="460"/>
        <end position="541"/>
    </location>
</feature>
<dbReference type="GO" id="GO:0072659">
    <property type="term" value="P:protein localization to plasma membrane"/>
    <property type="evidence" value="ECO:0007669"/>
    <property type="project" value="TreeGrafter"/>
</dbReference>
<accession>E4YUG7</accession>
<dbReference type="GO" id="GO:0043495">
    <property type="term" value="F:protein-membrane adaptor activity"/>
    <property type="evidence" value="ECO:0007669"/>
    <property type="project" value="TreeGrafter"/>
</dbReference>
<feature type="domain" description="PDZ" evidence="5">
    <location>
        <begin position="353"/>
        <end position="429"/>
    </location>
</feature>
<keyword evidence="2" id="KW-1003">Cell membrane</keyword>
<dbReference type="Pfam" id="PF17820">
    <property type="entry name" value="PDZ_6"/>
    <property type="match status" value="2"/>
</dbReference>
<dbReference type="PANTHER" id="PTHR14191:SF29">
    <property type="entry name" value="PDZ DOMAIN-CONTAINING PROTEIN"/>
    <property type="match status" value="1"/>
</dbReference>
<reference evidence="6" key="1">
    <citation type="journal article" date="2010" name="Science">
        <title>Plasticity of animal genome architecture unmasked by rapid evolution of a pelagic tunicate.</title>
        <authorList>
            <person name="Denoeud F."/>
            <person name="Henriet S."/>
            <person name="Mungpakdee S."/>
            <person name="Aury J.M."/>
            <person name="Da Silva C."/>
            <person name="Brinkmann H."/>
            <person name="Mikhaleva J."/>
            <person name="Olsen L.C."/>
            <person name="Jubin C."/>
            <person name="Canestro C."/>
            <person name="Bouquet J.M."/>
            <person name="Danks G."/>
            <person name="Poulain J."/>
            <person name="Campsteijn C."/>
            <person name="Adamski M."/>
            <person name="Cross I."/>
            <person name="Yadetie F."/>
            <person name="Muffato M."/>
            <person name="Louis A."/>
            <person name="Butcher S."/>
            <person name="Tsagkogeorga G."/>
            <person name="Konrad A."/>
            <person name="Singh S."/>
            <person name="Jensen M.F."/>
            <person name="Cong E.H."/>
            <person name="Eikeseth-Otteraa H."/>
            <person name="Noel B."/>
            <person name="Anthouard V."/>
            <person name="Porcel B.M."/>
            <person name="Kachouri-Lafond R."/>
            <person name="Nishino A."/>
            <person name="Ugolini M."/>
            <person name="Chourrout P."/>
            <person name="Nishida H."/>
            <person name="Aasland R."/>
            <person name="Huzurbazar S."/>
            <person name="Westhof E."/>
            <person name="Delsuc F."/>
            <person name="Lehrach H."/>
            <person name="Reinhardt R."/>
            <person name="Weissenbach J."/>
            <person name="Roy S.W."/>
            <person name="Artiguenave F."/>
            <person name="Postlethwait J.H."/>
            <person name="Manak J.R."/>
            <person name="Thompson E.M."/>
            <person name="Jaillon O."/>
            <person name="Du Pasquier L."/>
            <person name="Boudinot P."/>
            <person name="Liberles D.A."/>
            <person name="Volff J.N."/>
            <person name="Philippe H."/>
            <person name="Lenhard B."/>
            <person name="Roest Crollius H."/>
            <person name="Wincker P."/>
            <person name="Chourrout D."/>
        </authorList>
    </citation>
    <scope>NUCLEOTIDE SEQUENCE [LARGE SCALE GENOMIC DNA]</scope>
</reference>
<evidence type="ECO:0000256" key="3">
    <source>
        <dbReference type="ARBA" id="ARBA00022737"/>
    </source>
</evidence>
<dbReference type="Gene3D" id="2.30.42.10">
    <property type="match status" value="9"/>
</dbReference>
<feature type="transmembrane region" description="Helical" evidence="4">
    <location>
        <begin position="172"/>
        <end position="197"/>
    </location>
</feature>
<dbReference type="PANTHER" id="PTHR14191">
    <property type="entry name" value="PDZ DOMAIN CONTAINING PROTEIN"/>
    <property type="match status" value="1"/>
</dbReference>
<evidence type="ECO:0000259" key="5">
    <source>
        <dbReference type="PROSITE" id="PS50106"/>
    </source>
</evidence>
<dbReference type="EMBL" id="FN655426">
    <property type="protein sequence ID" value="CBY39106.1"/>
    <property type="molecule type" value="Genomic_DNA"/>
</dbReference>
<feature type="domain" description="PDZ" evidence="5">
    <location>
        <begin position="924"/>
        <end position="996"/>
    </location>
</feature>
<feature type="domain" description="PDZ" evidence="5">
    <location>
        <begin position="1019"/>
        <end position="1084"/>
    </location>
</feature>
<organism evidence="6">
    <name type="scientific">Oikopleura dioica</name>
    <name type="common">Tunicate</name>
    <dbReference type="NCBI Taxonomy" id="34765"/>
    <lineage>
        <taxon>Eukaryota</taxon>
        <taxon>Metazoa</taxon>
        <taxon>Chordata</taxon>
        <taxon>Tunicata</taxon>
        <taxon>Appendicularia</taxon>
        <taxon>Copelata</taxon>
        <taxon>Oikopleuridae</taxon>
        <taxon>Oikopleura</taxon>
    </lineage>
</organism>
<dbReference type="InterPro" id="IPR001478">
    <property type="entry name" value="PDZ"/>
</dbReference>